<reference evidence="3 4" key="1">
    <citation type="submission" date="2024-02" db="EMBL/GenBank/DDBJ databases">
        <title>A novel Gemmatimonadota bacterium.</title>
        <authorList>
            <person name="Du Z.-J."/>
            <person name="Ye Y.-Q."/>
        </authorList>
    </citation>
    <scope>NUCLEOTIDE SEQUENCE [LARGE SCALE GENOMIC DNA]</scope>
    <source>
        <strain evidence="3 4">DH-20</strain>
    </source>
</reference>
<dbReference type="GO" id="GO:0016757">
    <property type="term" value="F:glycosyltransferase activity"/>
    <property type="evidence" value="ECO:0007669"/>
    <property type="project" value="UniProtKB-KW"/>
</dbReference>
<dbReference type="EC" id="2.4.-.-" evidence="3"/>
<gene>
    <name evidence="3" type="ORF">WI372_00360</name>
</gene>
<dbReference type="SUPFAM" id="SSF53756">
    <property type="entry name" value="UDP-Glycosyltransferase/glycogen phosphorylase"/>
    <property type="match status" value="1"/>
</dbReference>
<dbReference type="InterPro" id="IPR001296">
    <property type="entry name" value="Glyco_trans_1"/>
</dbReference>
<evidence type="ECO:0000259" key="2">
    <source>
        <dbReference type="Pfam" id="PF13439"/>
    </source>
</evidence>
<organism evidence="3 4">
    <name type="scientific">Gaopeijia maritima</name>
    <dbReference type="NCBI Taxonomy" id="3119007"/>
    <lineage>
        <taxon>Bacteria</taxon>
        <taxon>Pseudomonadati</taxon>
        <taxon>Gemmatimonadota</taxon>
        <taxon>Longimicrobiia</taxon>
        <taxon>Gaopeijiales</taxon>
        <taxon>Gaopeijiaceae</taxon>
        <taxon>Gaopeijia</taxon>
    </lineage>
</organism>
<evidence type="ECO:0000313" key="4">
    <source>
        <dbReference type="Proteomes" id="UP001484239"/>
    </source>
</evidence>
<dbReference type="RefSeq" id="WP_405286134.1">
    <property type="nucleotide sequence ID" value="NZ_JBBHLI010000001.1"/>
</dbReference>
<dbReference type="Pfam" id="PF13439">
    <property type="entry name" value="Glyco_transf_4"/>
    <property type="match status" value="1"/>
</dbReference>
<comment type="caution">
    <text evidence="3">The sequence shown here is derived from an EMBL/GenBank/DDBJ whole genome shotgun (WGS) entry which is preliminary data.</text>
</comment>
<keyword evidence="3" id="KW-0328">Glycosyltransferase</keyword>
<dbReference type="InterPro" id="IPR028098">
    <property type="entry name" value="Glyco_trans_4-like_N"/>
</dbReference>
<dbReference type="EMBL" id="JBBHLI010000001">
    <property type="protein sequence ID" value="MEK9499428.1"/>
    <property type="molecule type" value="Genomic_DNA"/>
</dbReference>
<feature type="domain" description="Glycosyltransferase subfamily 4-like N-terminal" evidence="2">
    <location>
        <begin position="13"/>
        <end position="168"/>
    </location>
</feature>
<protein>
    <submittedName>
        <fullName evidence="3">Glycosyltransferase</fullName>
        <ecNumber evidence="3">2.4.-.-</ecNumber>
    </submittedName>
</protein>
<dbReference type="Pfam" id="PF00534">
    <property type="entry name" value="Glycos_transf_1"/>
    <property type="match status" value="1"/>
</dbReference>
<proteinExistence type="predicted"/>
<name>A0ABU9E3X1_9BACT</name>
<feature type="domain" description="Glycosyl transferase family 1" evidence="1">
    <location>
        <begin position="188"/>
        <end position="339"/>
    </location>
</feature>
<dbReference type="Proteomes" id="UP001484239">
    <property type="component" value="Unassembled WGS sequence"/>
</dbReference>
<evidence type="ECO:0000259" key="1">
    <source>
        <dbReference type="Pfam" id="PF00534"/>
    </source>
</evidence>
<accession>A0ABU9E3X1</accession>
<evidence type="ECO:0000313" key="3">
    <source>
        <dbReference type="EMBL" id="MEK9499428.1"/>
    </source>
</evidence>
<keyword evidence="3" id="KW-0808">Transferase</keyword>
<dbReference type="Gene3D" id="3.40.50.2000">
    <property type="entry name" value="Glycogen Phosphorylase B"/>
    <property type="match status" value="2"/>
</dbReference>
<sequence length="365" mass="38492">MSTILHVLAPAEVGGMESVVHLLTRGLVAAGTTVHAHVIMQPGREPALAGLLREVGVTVHPTAVEGRRYGVERERTRALCRDLGIDVVHSHGYRPDVIDVPAARALGVPVVSTVHGFTGGGWKNAVYEWLQFRSLRRMDRVLAVSRPLVDLLARRGVPRSAIRLVPNAFAPAEPPLERSEARRSLGLADVDEPVIGWIGRLSAEKGPDVLVRAAAAARRPARWLVIGDGPEGPSARALAAQLGAPVTFAGLVPAAGRLVKAFDAVVLSSRTEGTPIVALEALAAGVPVVATRVGGVPDLLADGAGRLVDSERPDQLAEAVDALLADPAAAAATGERGRARVQERHAPEPWVRMHREIYAELAGGD</sequence>
<dbReference type="PANTHER" id="PTHR12526">
    <property type="entry name" value="GLYCOSYLTRANSFERASE"/>
    <property type="match status" value="1"/>
</dbReference>
<keyword evidence="4" id="KW-1185">Reference proteome</keyword>